<evidence type="ECO:0000256" key="1">
    <source>
        <dbReference type="ARBA" id="ARBA00009054"/>
    </source>
</evidence>
<comment type="similarity">
    <text evidence="1 3 5">Belongs to the GrpE family.</text>
</comment>
<reference evidence="8" key="1">
    <citation type="journal article" date="2019" name="Int. J. Syst. Evol. Microbiol.">
        <title>The Global Catalogue of Microorganisms (GCM) 10K type strain sequencing project: providing services to taxonomists for standard genome sequencing and annotation.</title>
        <authorList>
            <consortium name="The Broad Institute Genomics Platform"/>
            <consortium name="The Broad Institute Genome Sequencing Center for Infectious Disease"/>
            <person name="Wu L."/>
            <person name="Ma J."/>
        </authorList>
    </citation>
    <scope>NUCLEOTIDE SEQUENCE [LARGE SCALE GENOMIC DNA]</scope>
    <source>
        <strain evidence="8">CGMCC 1.10992</strain>
    </source>
</reference>
<evidence type="ECO:0000256" key="4">
    <source>
        <dbReference type="RuleBase" id="RU000639"/>
    </source>
</evidence>
<dbReference type="PANTHER" id="PTHR21237">
    <property type="entry name" value="GRPE PROTEIN"/>
    <property type="match status" value="1"/>
</dbReference>
<protein>
    <recommendedName>
        <fullName evidence="3 4">Protein GrpE</fullName>
    </recommendedName>
    <alternativeName>
        <fullName evidence="3">HSP-70 cofactor</fullName>
    </alternativeName>
</protein>
<dbReference type="InterPro" id="IPR013805">
    <property type="entry name" value="GrpE_CC"/>
</dbReference>
<comment type="subcellular location">
    <subcellularLocation>
        <location evidence="3">Cytoplasm</location>
    </subcellularLocation>
</comment>
<dbReference type="Gene3D" id="3.90.20.20">
    <property type="match status" value="1"/>
</dbReference>
<proteinExistence type="inferred from homology"/>
<dbReference type="HAMAP" id="MF_01151">
    <property type="entry name" value="GrpE"/>
    <property type="match status" value="1"/>
</dbReference>
<dbReference type="EMBL" id="JBHUHT010000007">
    <property type="protein sequence ID" value="MFD2094895.1"/>
    <property type="molecule type" value="Genomic_DNA"/>
</dbReference>
<evidence type="ECO:0000313" key="7">
    <source>
        <dbReference type="EMBL" id="MFD2094895.1"/>
    </source>
</evidence>
<dbReference type="NCBIfam" id="NF010738">
    <property type="entry name" value="PRK14140.1"/>
    <property type="match status" value="1"/>
</dbReference>
<evidence type="ECO:0000313" key="8">
    <source>
        <dbReference type="Proteomes" id="UP001597380"/>
    </source>
</evidence>
<keyword evidence="3 4" id="KW-0346">Stress response</keyword>
<organism evidence="7 8">
    <name type="scientific">Corallincola platygyrae</name>
    <dbReference type="NCBI Taxonomy" id="1193278"/>
    <lineage>
        <taxon>Bacteria</taxon>
        <taxon>Pseudomonadati</taxon>
        <taxon>Pseudomonadota</taxon>
        <taxon>Gammaproteobacteria</taxon>
        <taxon>Alteromonadales</taxon>
        <taxon>Psychromonadaceae</taxon>
        <taxon>Corallincola</taxon>
    </lineage>
</organism>
<evidence type="ECO:0000256" key="2">
    <source>
        <dbReference type="ARBA" id="ARBA00023186"/>
    </source>
</evidence>
<sequence>MSDKNTPPEAEVVEQVAEEQTVESTEGAPVETAEERIAALEAELAAANAKVDDQKDSVLRAMAEADNARRRAAQETDKARKFALEKFAGDLLEVIDNLERALQAADRENEELKPLIEGIELTQKGFAGVVEKHGMQVIDPLGEPLDPNKHQAMGMQPSAEYAPNHVMMVMQKGYELNGRLLRPAMVMVAQAPQGVDTQV</sequence>
<dbReference type="CDD" id="cd00446">
    <property type="entry name" value="GrpE"/>
    <property type="match status" value="1"/>
</dbReference>
<keyword evidence="2 3" id="KW-0143">Chaperone</keyword>
<dbReference type="Gene3D" id="2.30.22.10">
    <property type="entry name" value="Head domain of nucleotide exchange factor GrpE"/>
    <property type="match status" value="1"/>
</dbReference>
<name>A0ABW4XI17_9GAMM</name>
<dbReference type="PROSITE" id="PS01071">
    <property type="entry name" value="GRPE"/>
    <property type="match status" value="1"/>
</dbReference>
<keyword evidence="3" id="KW-0963">Cytoplasm</keyword>
<accession>A0ABW4XI17</accession>
<feature type="region of interest" description="Disordered" evidence="6">
    <location>
        <begin position="1"/>
        <end position="32"/>
    </location>
</feature>
<dbReference type="InterPro" id="IPR000740">
    <property type="entry name" value="GrpE"/>
</dbReference>
<evidence type="ECO:0000256" key="6">
    <source>
        <dbReference type="SAM" id="MobiDB-lite"/>
    </source>
</evidence>
<comment type="subunit">
    <text evidence="3">Homodimer.</text>
</comment>
<keyword evidence="8" id="KW-1185">Reference proteome</keyword>
<evidence type="ECO:0000256" key="3">
    <source>
        <dbReference type="HAMAP-Rule" id="MF_01151"/>
    </source>
</evidence>
<dbReference type="NCBIfam" id="NF010737">
    <property type="entry name" value="PRK14139.1"/>
    <property type="match status" value="1"/>
</dbReference>
<dbReference type="NCBIfam" id="NF010748">
    <property type="entry name" value="PRK14150.1"/>
    <property type="match status" value="1"/>
</dbReference>
<evidence type="ECO:0000256" key="5">
    <source>
        <dbReference type="RuleBase" id="RU004478"/>
    </source>
</evidence>
<comment type="function">
    <text evidence="3 4">Participates actively in the response to hyperosmotic and heat shock by preventing the aggregation of stress-denatured proteins, in association with DnaK and GrpE. It is the nucleotide exchange factor for DnaK and may function as a thermosensor. Unfolded proteins bind initially to DnaJ; upon interaction with the DnaJ-bound protein, DnaK hydrolyzes its bound ATP, resulting in the formation of a stable complex. GrpE releases ADP from DnaK; ATP binding to DnaK triggers the release of the substrate protein, thus completing the reaction cycle. Several rounds of ATP-dependent interactions between DnaJ, DnaK and GrpE are required for fully efficient folding.</text>
</comment>
<dbReference type="SUPFAM" id="SSF51064">
    <property type="entry name" value="Head domain of nucleotide exchange factor GrpE"/>
    <property type="match status" value="1"/>
</dbReference>
<dbReference type="InterPro" id="IPR009012">
    <property type="entry name" value="GrpE_head"/>
</dbReference>
<dbReference type="PRINTS" id="PR00773">
    <property type="entry name" value="GRPEPROTEIN"/>
</dbReference>
<dbReference type="RefSeq" id="WP_345338102.1">
    <property type="nucleotide sequence ID" value="NZ_BAABLI010000004.1"/>
</dbReference>
<gene>
    <name evidence="3 7" type="primary">grpE</name>
    <name evidence="7" type="ORF">ACFSJ3_02795</name>
</gene>
<dbReference type="SUPFAM" id="SSF58014">
    <property type="entry name" value="Coiled-coil domain of nucleotide exchange factor GrpE"/>
    <property type="match status" value="1"/>
</dbReference>
<dbReference type="PANTHER" id="PTHR21237:SF23">
    <property type="entry name" value="GRPE PROTEIN HOMOLOG, MITOCHONDRIAL"/>
    <property type="match status" value="1"/>
</dbReference>
<dbReference type="Pfam" id="PF01025">
    <property type="entry name" value="GrpE"/>
    <property type="match status" value="1"/>
</dbReference>
<dbReference type="Proteomes" id="UP001597380">
    <property type="component" value="Unassembled WGS sequence"/>
</dbReference>
<comment type="caution">
    <text evidence="7">The sequence shown here is derived from an EMBL/GenBank/DDBJ whole genome shotgun (WGS) entry which is preliminary data.</text>
</comment>